<dbReference type="KEGG" id="apuu:APUU_12162S"/>
<name>A0A7R7XEQ2_9EURO</name>
<dbReference type="Proteomes" id="UP000654913">
    <property type="component" value="Chromosome 1"/>
</dbReference>
<protein>
    <submittedName>
        <fullName evidence="2">Uncharacterized protein</fullName>
    </submittedName>
</protein>
<dbReference type="RefSeq" id="XP_041551528.1">
    <property type="nucleotide sequence ID" value="XM_041698333.1"/>
</dbReference>
<sequence length="106" mass="11990">MVLYLFLNQSCQFICGLRPPLLQPNGNPAIPARDPTARRHSDPTLTLYPTPSIPSLQPDLSPMSKTQKNSTMYAVNQQKPNLQIVFSDAREDQKHAPQHRVFTSLY</sequence>
<reference evidence="2" key="1">
    <citation type="submission" date="2021-01" db="EMBL/GenBank/DDBJ databases">
        <authorList>
            <consortium name="Aspergillus puulaauensis MK2 genome sequencing consortium"/>
            <person name="Kazuki M."/>
            <person name="Futagami T."/>
        </authorList>
    </citation>
    <scope>NUCLEOTIDE SEQUENCE</scope>
    <source>
        <strain evidence="2">MK2</strain>
    </source>
</reference>
<evidence type="ECO:0000313" key="2">
    <source>
        <dbReference type="EMBL" id="BCS19334.1"/>
    </source>
</evidence>
<feature type="compositionally biased region" description="Polar residues" evidence="1">
    <location>
        <begin position="43"/>
        <end position="55"/>
    </location>
</feature>
<dbReference type="EMBL" id="AP024443">
    <property type="protein sequence ID" value="BCS19334.1"/>
    <property type="molecule type" value="Genomic_DNA"/>
</dbReference>
<dbReference type="AlphaFoldDB" id="A0A7R7XEQ2"/>
<keyword evidence="3" id="KW-1185">Reference proteome</keyword>
<feature type="region of interest" description="Disordered" evidence="1">
    <location>
        <begin position="24"/>
        <end position="68"/>
    </location>
</feature>
<evidence type="ECO:0000313" key="3">
    <source>
        <dbReference type="Proteomes" id="UP000654913"/>
    </source>
</evidence>
<accession>A0A7R7XEQ2</accession>
<reference evidence="2" key="2">
    <citation type="submission" date="2021-02" db="EMBL/GenBank/DDBJ databases">
        <title>Aspergillus puulaauensis MK2 genome sequence.</title>
        <authorList>
            <person name="Futagami T."/>
            <person name="Mori K."/>
            <person name="Kadooka C."/>
            <person name="Tanaka T."/>
        </authorList>
    </citation>
    <scope>NUCLEOTIDE SEQUENCE</scope>
    <source>
        <strain evidence="2">MK2</strain>
    </source>
</reference>
<evidence type="ECO:0000256" key="1">
    <source>
        <dbReference type="SAM" id="MobiDB-lite"/>
    </source>
</evidence>
<proteinExistence type="predicted"/>
<organism evidence="2 3">
    <name type="scientific">Aspergillus puulaauensis</name>
    <dbReference type="NCBI Taxonomy" id="1220207"/>
    <lineage>
        <taxon>Eukaryota</taxon>
        <taxon>Fungi</taxon>
        <taxon>Dikarya</taxon>
        <taxon>Ascomycota</taxon>
        <taxon>Pezizomycotina</taxon>
        <taxon>Eurotiomycetes</taxon>
        <taxon>Eurotiomycetidae</taxon>
        <taxon>Eurotiales</taxon>
        <taxon>Aspergillaceae</taxon>
        <taxon>Aspergillus</taxon>
    </lineage>
</organism>
<gene>
    <name evidence="2" type="ORF">APUU_12162S</name>
</gene>
<dbReference type="GeneID" id="64969339"/>